<gene>
    <name evidence="2" type="ORF">SLAV_15630</name>
</gene>
<dbReference type="AlphaFoldDB" id="A0A2K8PFS6"/>
<dbReference type="EMBL" id="CP024985">
    <property type="protein sequence ID" value="ATZ24980.1"/>
    <property type="molecule type" value="Genomic_DNA"/>
</dbReference>
<keyword evidence="3" id="KW-1185">Reference proteome</keyword>
<dbReference type="KEGG" id="slx:SLAV_15630"/>
<dbReference type="GeneID" id="49384174"/>
<reference evidence="2 3" key="1">
    <citation type="submission" date="2017-11" db="EMBL/GenBank/DDBJ databases">
        <title>Complete genome sequence of Streptomyces lavendulae subsp. lavendulae CCM 3239 (formerly 'Streptomyces aureofaciens CCM 3239'), the producer of the angucycline-type antibiotic auricin.</title>
        <authorList>
            <person name="Busche T."/>
            <person name="Novakova R."/>
            <person name="Al'Dilaimi A."/>
            <person name="Homerova D."/>
            <person name="Feckova L."/>
            <person name="Rezuchova B."/>
            <person name="Mingyar E."/>
            <person name="Csolleiova D."/>
            <person name="Bekeova C."/>
            <person name="Winkler A."/>
            <person name="Sevcikova B."/>
            <person name="Kalinowski J."/>
            <person name="Kormanec J."/>
            <person name="Ruckert C."/>
        </authorList>
    </citation>
    <scope>NUCLEOTIDE SEQUENCE [LARGE SCALE GENOMIC DNA]</scope>
    <source>
        <strain evidence="2 3">CCM 3239</strain>
    </source>
</reference>
<sequence>MTRPTPRARGERERTGSHWIADIARALLLTLLEAVAVTAGLYVAAIAAWDTQGGGDDPRTVVIVLLVGLLLAAVATAVVSGRAFRRRAPVTGCVQALVCAALLAGAAGIAYQSRDHLGQQTPAPSSPYRGTYGQCFSGGDSHECPGG</sequence>
<feature type="domain" description="DUF6234" evidence="1">
    <location>
        <begin position="20"/>
        <end position="144"/>
    </location>
</feature>
<proteinExistence type="predicted"/>
<dbReference type="OrthoDB" id="10006346at2"/>
<organism evidence="2 3">
    <name type="scientific">Streptomyces lavendulae subsp. lavendulae</name>
    <dbReference type="NCBI Taxonomy" id="58340"/>
    <lineage>
        <taxon>Bacteria</taxon>
        <taxon>Bacillati</taxon>
        <taxon>Actinomycetota</taxon>
        <taxon>Actinomycetes</taxon>
        <taxon>Kitasatosporales</taxon>
        <taxon>Streptomycetaceae</taxon>
        <taxon>Streptomyces</taxon>
    </lineage>
</organism>
<evidence type="ECO:0000313" key="3">
    <source>
        <dbReference type="Proteomes" id="UP000231791"/>
    </source>
</evidence>
<name>A0A2K8PFS6_STRLA</name>
<evidence type="ECO:0000313" key="2">
    <source>
        <dbReference type="EMBL" id="ATZ24980.1"/>
    </source>
</evidence>
<dbReference type="RefSeq" id="WP_030230755.1">
    <property type="nucleotide sequence ID" value="NZ_CP024985.1"/>
</dbReference>
<protein>
    <recommendedName>
        <fullName evidence="1">DUF6234 domain-containing protein</fullName>
    </recommendedName>
</protein>
<dbReference type="Proteomes" id="UP000231791">
    <property type="component" value="Chromosome"/>
</dbReference>
<evidence type="ECO:0000259" key="1">
    <source>
        <dbReference type="Pfam" id="PF19747"/>
    </source>
</evidence>
<dbReference type="InterPro" id="IPR046201">
    <property type="entry name" value="DUF6234"/>
</dbReference>
<dbReference type="Pfam" id="PF19747">
    <property type="entry name" value="DUF6234"/>
    <property type="match status" value="1"/>
</dbReference>
<accession>A0A2K8PFS6</accession>